<evidence type="ECO:0000259" key="2">
    <source>
        <dbReference type="Pfam" id="PF13699"/>
    </source>
</evidence>
<dbReference type="Pfam" id="PF13699">
    <property type="entry name" value="eCIS_core"/>
    <property type="match status" value="1"/>
</dbReference>
<accession>A0A9J7BGT9</accession>
<gene>
    <name evidence="3" type="ORF">MOP44_14200</name>
</gene>
<sequence>MRYSLAPTRSLYRKPAPQQAVRTTPPVSRPVPCLGNQAMLRRLSRTTPSIQRSLQVGAVNDPLEAEADRTADHVMRMTGPAPADTIQRKCAACEEEDKVQTKNNGTAQAKGVAPPIVSQALSSPGQPLDAPTRAFFEPRFGMDFSSVRVHSDTVARQSAASVNALAYATGSDIVLGPGASAGPNRLIAHELAHVAQQGGADHKGESNAAACPRVQRQPGTYPDLNMPAFPCDRGAGIELCNTTKDSNEAPNMMDCLEASKKIIDDCKGDRNDCLPQSKCALCACLGNRYCKCTGIV</sequence>
<organism evidence="3 4">
    <name type="scientific">Occallatibacter riparius</name>
    <dbReference type="NCBI Taxonomy" id="1002689"/>
    <lineage>
        <taxon>Bacteria</taxon>
        <taxon>Pseudomonadati</taxon>
        <taxon>Acidobacteriota</taxon>
        <taxon>Terriglobia</taxon>
        <taxon>Terriglobales</taxon>
        <taxon>Acidobacteriaceae</taxon>
        <taxon>Occallatibacter</taxon>
    </lineage>
</organism>
<dbReference type="KEGG" id="orp:MOP44_14200"/>
<feature type="domain" description="eCIS core" evidence="2">
    <location>
        <begin position="127"/>
        <end position="199"/>
    </location>
</feature>
<proteinExistence type="predicted"/>
<dbReference type="Proteomes" id="UP001059380">
    <property type="component" value="Chromosome"/>
</dbReference>
<dbReference type="AlphaFoldDB" id="A0A9J7BGT9"/>
<evidence type="ECO:0000313" key="4">
    <source>
        <dbReference type="Proteomes" id="UP001059380"/>
    </source>
</evidence>
<dbReference type="InterPro" id="IPR025295">
    <property type="entry name" value="eCIS_core_dom"/>
</dbReference>
<reference evidence="3" key="1">
    <citation type="submission" date="2021-04" db="EMBL/GenBank/DDBJ databases">
        <title>Phylogenetic analysis of Acidobacteriaceae.</title>
        <authorList>
            <person name="Qiu L."/>
            <person name="Zhang Q."/>
        </authorList>
    </citation>
    <scope>NUCLEOTIDE SEQUENCE</scope>
    <source>
        <strain evidence="3">DSM 25168</strain>
    </source>
</reference>
<feature type="compositionally biased region" description="Low complexity" evidence="1">
    <location>
        <begin position="21"/>
        <end position="30"/>
    </location>
</feature>
<protein>
    <submittedName>
        <fullName evidence="3">DUF4157 domain-containing protein</fullName>
    </submittedName>
</protein>
<name>A0A9J7BGT9_9BACT</name>
<feature type="region of interest" description="Disordered" evidence="1">
    <location>
        <begin position="1"/>
        <end position="30"/>
    </location>
</feature>
<dbReference type="EMBL" id="CP093313">
    <property type="protein sequence ID" value="UWZ81737.1"/>
    <property type="molecule type" value="Genomic_DNA"/>
</dbReference>
<keyword evidence="4" id="KW-1185">Reference proteome</keyword>
<evidence type="ECO:0000256" key="1">
    <source>
        <dbReference type="SAM" id="MobiDB-lite"/>
    </source>
</evidence>
<evidence type="ECO:0000313" key="3">
    <source>
        <dbReference type="EMBL" id="UWZ81737.1"/>
    </source>
</evidence>
<dbReference type="RefSeq" id="WP_260790608.1">
    <property type="nucleotide sequence ID" value="NZ_CP093313.1"/>
</dbReference>